<proteinExistence type="predicted"/>
<feature type="coiled-coil region" evidence="1">
    <location>
        <begin position="20"/>
        <end position="50"/>
    </location>
</feature>
<name>A0A4X2LQD3_VOMUR</name>
<dbReference type="STRING" id="29139.ENSVURP00010024001"/>
<reference evidence="3" key="2">
    <citation type="submission" date="2025-08" db="UniProtKB">
        <authorList>
            <consortium name="Ensembl"/>
        </authorList>
    </citation>
    <scope>IDENTIFICATION</scope>
</reference>
<protein>
    <recommendedName>
        <fullName evidence="5">Basal body-orientation factor 1</fullName>
    </recommendedName>
</protein>
<dbReference type="AlphaFoldDB" id="A0A4X2LQD3"/>
<organism evidence="3 4">
    <name type="scientific">Vombatus ursinus</name>
    <name type="common">Common wombat</name>
    <dbReference type="NCBI Taxonomy" id="29139"/>
    <lineage>
        <taxon>Eukaryota</taxon>
        <taxon>Metazoa</taxon>
        <taxon>Chordata</taxon>
        <taxon>Craniata</taxon>
        <taxon>Vertebrata</taxon>
        <taxon>Euteleostomi</taxon>
        <taxon>Mammalia</taxon>
        <taxon>Metatheria</taxon>
        <taxon>Diprotodontia</taxon>
        <taxon>Vombatidae</taxon>
        <taxon>Vombatus</taxon>
    </lineage>
</organism>
<dbReference type="PANTHER" id="PTHR14845:SF5">
    <property type="entry name" value="BASAL BODY-ORIENTATION FACTOR 1"/>
    <property type="match status" value="1"/>
</dbReference>
<evidence type="ECO:0000313" key="4">
    <source>
        <dbReference type="Proteomes" id="UP000314987"/>
    </source>
</evidence>
<evidence type="ECO:0008006" key="5">
    <source>
        <dbReference type="Google" id="ProtNLM"/>
    </source>
</evidence>
<evidence type="ECO:0000256" key="1">
    <source>
        <dbReference type="SAM" id="Coils"/>
    </source>
</evidence>
<evidence type="ECO:0000313" key="3">
    <source>
        <dbReference type="Ensembl" id="ENSVURP00010024001.1"/>
    </source>
</evidence>
<dbReference type="OMA" id="AREMNRV"/>
<dbReference type="Ensembl" id="ENSVURT00010027321.1">
    <property type="protein sequence ID" value="ENSVURP00010024001.1"/>
    <property type="gene ID" value="ENSVURG00010018393.1"/>
</dbReference>
<evidence type="ECO:0000256" key="2">
    <source>
        <dbReference type="SAM" id="MobiDB-lite"/>
    </source>
</evidence>
<feature type="region of interest" description="Disordered" evidence="2">
    <location>
        <begin position="164"/>
        <end position="189"/>
    </location>
</feature>
<dbReference type="Proteomes" id="UP000314987">
    <property type="component" value="Unassembled WGS sequence"/>
</dbReference>
<dbReference type="GeneTree" id="ENSGT00940000154427"/>
<keyword evidence="1" id="KW-0175">Coiled coil</keyword>
<sequence length="189" mass="22298">MTAEFETEIKKIQEQAFLENQASRVEINKLEQVLEMKDREMNRVKRLARNILDERTEVERFFLDALYEVKQQIVLSRKNYKQMAQAAFNLKMRQAYAGRTEYPRIRTFDGRVHSTNSINQDLREAEKWTNIKKGMDVDIGDLTWEQKEKVLRLLFAKMNGCPPMKHRKSSVPPVPDYVTLTTRNKDTLG</sequence>
<accession>A0A4X2LQD3</accession>
<keyword evidence="4" id="KW-1185">Reference proteome</keyword>
<reference evidence="3" key="3">
    <citation type="submission" date="2025-09" db="UniProtKB">
        <authorList>
            <consortium name="Ensembl"/>
        </authorList>
    </citation>
    <scope>IDENTIFICATION</scope>
</reference>
<reference evidence="4" key="1">
    <citation type="submission" date="2018-12" db="EMBL/GenBank/DDBJ databases">
        <authorList>
            <person name="Yazar S."/>
        </authorList>
    </citation>
    <scope>NUCLEOTIDE SEQUENCE [LARGE SCALE GENOMIC DNA]</scope>
</reference>
<dbReference type="PANTHER" id="PTHR14845">
    <property type="entry name" value="COILED-COIL DOMAIN-CONTAINING 166"/>
    <property type="match status" value="1"/>
</dbReference>